<dbReference type="AlphaFoldDB" id="A0A0K8PVR3"/>
<proteinExistence type="predicted"/>
<dbReference type="PANTHER" id="PTHR39087:SF2">
    <property type="entry name" value="UPF0104 MEMBRANE PROTEIN MJ1595"/>
    <property type="match status" value="1"/>
</dbReference>
<protein>
    <submittedName>
        <fullName evidence="7">Uncharacterized protein</fullName>
    </submittedName>
</protein>
<dbReference type="PATRIC" id="fig|146537.3.peg.7192"/>
<evidence type="ECO:0000256" key="3">
    <source>
        <dbReference type="ARBA" id="ARBA00022692"/>
    </source>
</evidence>
<keyword evidence="2" id="KW-1003">Cell membrane</keyword>
<dbReference type="PANTHER" id="PTHR39087">
    <property type="entry name" value="UPF0104 MEMBRANE PROTEIN MJ1595"/>
    <property type="match status" value="1"/>
</dbReference>
<organism evidence="7 8">
    <name type="scientific">Streptomyces azureus</name>
    <dbReference type="NCBI Taxonomy" id="146537"/>
    <lineage>
        <taxon>Bacteria</taxon>
        <taxon>Bacillati</taxon>
        <taxon>Actinomycetota</taxon>
        <taxon>Actinomycetes</taxon>
        <taxon>Kitasatosporales</taxon>
        <taxon>Streptomycetaceae</taxon>
        <taxon>Streptomyces</taxon>
    </lineage>
</organism>
<name>A0A0K8PVR3_STRAJ</name>
<evidence type="ECO:0000313" key="7">
    <source>
        <dbReference type="EMBL" id="GAP51967.1"/>
    </source>
</evidence>
<comment type="subcellular location">
    <subcellularLocation>
        <location evidence="1">Cell membrane</location>
        <topology evidence="1">Multi-pass membrane protein</topology>
    </subcellularLocation>
</comment>
<gene>
    <name evidence="7" type="ORF">SAZU_6840</name>
</gene>
<evidence type="ECO:0000256" key="5">
    <source>
        <dbReference type="ARBA" id="ARBA00023136"/>
    </source>
</evidence>
<dbReference type="InterPro" id="IPR022791">
    <property type="entry name" value="L-PG_synthase/AglD"/>
</dbReference>
<dbReference type="OrthoDB" id="4333253at2"/>
<accession>A0A0K8PVR3</accession>
<evidence type="ECO:0000256" key="2">
    <source>
        <dbReference type="ARBA" id="ARBA00022475"/>
    </source>
</evidence>
<dbReference type="RefSeq" id="WP_059422811.1">
    <property type="nucleotide sequence ID" value="NZ_DF968392.1"/>
</dbReference>
<keyword evidence="3 6" id="KW-0812">Transmembrane</keyword>
<feature type="transmembrane region" description="Helical" evidence="6">
    <location>
        <begin position="237"/>
        <end position="257"/>
    </location>
</feature>
<feature type="transmembrane region" description="Helical" evidence="6">
    <location>
        <begin position="269"/>
        <end position="290"/>
    </location>
</feature>
<keyword evidence="5 6" id="KW-0472">Membrane</keyword>
<evidence type="ECO:0000313" key="8">
    <source>
        <dbReference type="Proteomes" id="UP000053859"/>
    </source>
</evidence>
<keyword evidence="8" id="KW-1185">Reference proteome</keyword>
<feature type="transmembrane region" description="Helical" evidence="6">
    <location>
        <begin position="21"/>
        <end position="45"/>
    </location>
</feature>
<feature type="transmembrane region" description="Helical" evidence="6">
    <location>
        <begin position="51"/>
        <end position="72"/>
    </location>
</feature>
<sequence>MTPTESPPKDHSTRNRVIRALLFVAVGVSLVVTLWGMDLGHLWAALKVADWRWLVLAALANVASQATRAIGWNAMFTEPRIRFPLLVRIEFAVQAAAAVSPEGVGEFVRIGYLLREGIARTVTVTLMLVRKYFSSLGLVPFLVFVWWPGSDVPGWAVAVAWLYVAVLTVETVLIVRVARTPSAPSREGRLRKVVFDARTALGPVRRPRVFAEVGAAAVATRALDFLAAVAVAKALDLPLSVAVLVVVLLSIEVSNILPTLPGQLGTFEAAVLGATAGVLGQAEGLAFALVLHAQQTLPQIPLGMIAMADTSILRNRSKRNSS</sequence>
<feature type="transmembrane region" description="Helical" evidence="6">
    <location>
        <begin position="155"/>
        <end position="178"/>
    </location>
</feature>
<evidence type="ECO:0000256" key="1">
    <source>
        <dbReference type="ARBA" id="ARBA00004651"/>
    </source>
</evidence>
<dbReference type="GO" id="GO:0005886">
    <property type="term" value="C:plasma membrane"/>
    <property type="evidence" value="ECO:0007669"/>
    <property type="project" value="UniProtKB-SubCell"/>
</dbReference>
<evidence type="ECO:0000256" key="6">
    <source>
        <dbReference type="SAM" id="Phobius"/>
    </source>
</evidence>
<dbReference type="EMBL" id="DF968392">
    <property type="protein sequence ID" value="GAP51967.1"/>
    <property type="molecule type" value="Genomic_DNA"/>
</dbReference>
<reference evidence="7" key="1">
    <citation type="journal article" date="2015" name="Genome Announc.">
        <title>Draft Genome Sequence of Thiostrepton-Producing Streptomyces azureus ATCC 14921.</title>
        <authorList>
            <person name="Sakihara K."/>
            <person name="Maeda J."/>
            <person name="Tashiro K."/>
            <person name="Fujino Y."/>
            <person name="Kuhara S."/>
            <person name="Ohshima T."/>
            <person name="Ogata S."/>
            <person name="Doi K."/>
        </authorList>
    </citation>
    <scope>NUCLEOTIDE SEQUENCE [LARGE SCALE GENOMIC DNA]</scope>
    <source>
        <strain evidence="7">ATCC14921</strain>
    </source>
</reference>
<keyword evidence="4 6" id="KW-1133">Transmembrane helix</keyword>
<dbReference type="Pfam" id="PF03706">
    <property type="entry name" value="LPG_synthase_TM"/>
    <property type="match status" value="1"/>
</dbReference>
<evidence type="ECO:0000256" key="4">
    <source>
        <dbReference type="ARBA" id="ARBA00022989"/>
    </source>
</evidence>
<dbReference type="Proteomes" id="UP000053859">
    <property type="component" value="Unassembled WGS sequence"/>
</dbReference>
<feature type="transmembrane region" description="Helical" evidence="6">
    <location>
        <begin position="132"/>
        <end position="149"/>
    </location>
</feature>